<proteinExistence type="predicted"/>
<feature type="domain" description="Sushi" evidence="5">
    <location>
        <begin position="127"/>
        <end position="189"/>
    </location>
</feature>
<dbReference type="CDD" id="cd00037">
    <property type="entry name" value="CLECT"/>
    <property type="match status" value="1"/>
</dbReference>
<keyword evidence="1 4" id="KW-0732">Signal</keyword>
<dbReference type="InterPro" id="IPR016187">
    <property type="entry name" value="CTDL_fold"/>
</dbReference>
<evidence type="ECO:0000256" key="3">
    <source>
        <dbReference type="PROSITE-ProRule" id="PRU00302"/>
    </source>
</evidence>
<dbReference type="PROSITE" id="PS50923">
    <property type="entry name" value="SUSHI"/>
    <property type="match status" value="1"/>
</dbReference>
<dbReference type="SUPFAM" id="SSF57535">
    <property type="entry name" value="Complement control module/SCR domain"/>
    <property type="match status" value="1"/>
</dbReference>
<name>A0A8W8II35_MAGGI</name>
<protein>
    <recommendedName>
        <fullName evidence="5">Sushi domain-containing protein</fullName>
    </recommendedName>
</protein>
<evidence type="ECO:0000313" key="6">
    <source>
        <dbReference type="EnsemblMetazoa" id="G14178.1:cds"/>
    </source>
</evidence>
<reference evidence="6" key="1">
    <citation type="submission" date="2022-08" db="UniProtKB">
        <authorList>
            <consortium name="EnsemblMetazoa"/>
        </authorList>
    </citation>
    <scope>IDENTIFICATION</scope>
    <source>
        <strain evidence="6">05x7-T-G4-1.051#20</strain>
    </source>
</reference>
<dbReference type="EnsemblMetazoa" id="G14178.1">
    <property type="protein sequence ID" value="G14178.1:cds"/>
    <property type="gene ID" value="G14178"/>
</dbReference>
<dbReference type="Proteomes" id="UP000005408">
    <property type="component" value="Unassembled WGS sequence"/>
</dbReference>
<keyword evidence="3" id="KW-0768">Sushi</keyword>
<evidence type="ECO:0000313" key="7">
    <source>
        <dbReference type="Proteomes" id="UP000005408"/>
    </source>
</evidence>
<dbReference type="AlphaFoldDB" id="A0A8W8II35"/>
<accession>A0A8W8II35</accession>
<keyword evidence="2" id="KW-1015">Disulfide bond</keyword>
<feature type="chain" id="PRO_5036490593" description="Sushi domain-containing protein" evidence="4">
    <location>
        <begin position="21"/>
        <end position="256"/>
    </location>
</feature>
<dbReference type="InterPro" id="IPR003609">
    <property type="entry name" value="Pan_app"/>
</dbReference>
<dbReference type="InterPro" id="IPR016186">
    <property type="entry name" value="C-type_lectin-like/link_sf"/>
</dbReference>
<evidence type="ECO:0000256" key="1">
    <source>
        <dbReference type="ARBA" id="ARBA00022729"/>
    </source>
</evidence>
<feature type="signal peptide" evidence="4">
    <location>
        <begin position="1"/>
        <end position="20"/>
    </location>
</feature>
<dbReference type="SUPFAM" id="SSF57414">
    <property type="entry name" value="Hairpin loop containing domain-like"/>
    <property type="match status" value="1"/>
</dbReference>
<evidence type="ECO:0000259" key="5">
    <source>
        <dbReference type="PROSITE" id="PS50923"/>
    </source>
</evidence>
<keyword evidence="7" id="KW-1185">Reference proteome</keyword>
<dbReference type="InterPro" id="IPR000436">
    <property type="entry name" value="Sushi_SCR_CCP_dom"/>
</dbReference>
<comment type="caution">
    <text evidence="3">Lacks conserved residue(s) required for the propagation of feature annotation.</text>
</comment>
<evidence type="ECO:0000256" key="2">
    <source>
        <dbReference type="ARBA" id="ARBA00023157"/>
    </source>
</evidence>
<dbReference type="Gene3D" id="3.10.100.10">
    <property type="entry name" value="Mannose-Binding Protein A, subunit A"/>
    <property type="match status" value="1"/>
</dbReference>
<sequence>MKLIALLLCVCEGMLTLKEGYDNLQWNKRLEGRFLTIIPRVSPLDCAEECIVRTGCLSFNYLRSAIFCELNYASDLIEDEVLTDSIGWIYGRKEHWSMLMTNRCLKSSCRQVEKCIGSLNYNGCSLSQCHPSTLNLRPNVELSKSNMSLDFGNTHTVVCAEGSVPSGGDGNVQCLWNASWTTVNLKCRSTCTGTKKNIGNREYCYMREHLSWSLAKEQCSLLGAHLLEIDTWQENYQISQQLQSLQRVFCEGFFGI</sequence>
<dbReference type="InterPro" id="IPR035976">
    <property type="entry name" value="Sushi/SCR/CCP_sf"/>
</dbReference>
<dbReference type="Pfam" id="PF00024">
    <property type="entry name" value="PAN_1"/>
    <property type="match status" value="1"/>
</dbReference>
<organism evidence="6 7">
    <name type="scientific">Magallana gigas</name>
    <name type="common">Pacific oyster</name>
    <name type="synonym">Crassostrea gigas</name>
    <dbReference type="NCBI Taxonomy" id="29159"/>
    <lineage>
        <taxon>Eukaryota</taxon>
        <taxon>Metazoa</taxon>
        <taxon>Spiralia</taxon>
        <taxon>Lophotrochozoa</taxon>
        <taxon>Mollusca</taxon>
        <taxon>Bivalvia</taxon>
        <taxon>Autobranchia</taxon>
        <taxon>Pteriomorphia</taxon>
        <taxon>Ostreida</taxon>
        <taxon>Ostreoidea</taxon>
        <taxon>Ostreidae</taxon>
        <taxon>Magallana</taxon>
    </lineage>
</organism>
<evidence type="ECO:0000256" key="4">
    <source>
        <dbReference type="SAM" id="SignalP"/>
    </source>
</evidence>
<dbReference type="SUPFAM" id="SSF56436">
    <property type="entry name" value="C-type lectin-like"/>
    <property type="match status" value="1"/>
</dbReference>